<name>A0AC61QLB2_9BACT</name>
<accession>A0AC61QLB2</accession>
<dbReference type="EMBL" id="SMOG01000001">
    <property type="protein sequence ID" value="TDF74733.1"/>
    <property type="molecule type" value="Genomic_DNA"/>
</dbReference>
<evidence type="ECO:0000313" key="1">
    <source>
        <dbReference type="EMBL" id="TDF74733.1"/>
    </source>
</evidence>
<sequence>MITYNECLKKLVELGKDTGYITFKQINDILPNSPFFLDKVDDIIFDLGQEGIEIIDETEKRLTKGGVAIKKPNVPKKFKNKRYYEDPVRMYLKEMGRVPLLDREGEVRVAQKIETYQKMINQNVYKSGSTLREMYNFLHRFREHRVRLDQIFHIDLGTWIDKKQDTVIIEQFKEILKKNEATFNKIGEILDSCDYDESGNATRQEEIEALRNDIVNTFNQLSYNEKLIKRMVYRIRSLVERIEESYTIINELTRIERYTIDEICTYGRRAKKSPEDFEEVKKETGIDPEIFIETLRKIKNARRKIRRVELETKMTGSDLIFLLREIERAERNKERAQHEMIEANVRLVISIAKHYNNRGLEFLDLIQEGNTGLMRAVEKYDYRKGYKFSTYATWWIRQAITRAIADQARTIRIPVHMIESINKINRTTRRLQQKLGRDPYPEEIAEVLDMPVDKVKSVLSIAKEPVSLDKPISHDNEESVLSDFIPDRSTISPERLAERTMLKKQVDEVLKTLTTREERVIRLRFGIDDGYHRTLEEVGKIFQVTRERVRQIEEKALKKLRHPSRAAILQQFLDNFNVK</sequence>
<proteinExistence type="predicted"/>
<evidence type="ECO:0000313" key="2">
    <source>
        <dbReference type="Proteomes" id="UP000294588"/>
    </source>
</evidence>
<gene>
    <name evidence="1" type="primary">rpoD</name>
    <name evidence="1" type="ORF">E0946_01230</name>
</gene>
<keyword evidence="2" id="KW-1185">Reference proteome</keyword>
<comment type="caution">
    <text evidence="1">The sequence shown here is derived from an EMBL/GenBank/DDBJ whole genome shotgun (WGS) entry which is preliminary data.</text>
</comment>
<protein>
    <submittedName>
        <fullName evidence="1">RNA polymerase sigma factor RpoD</fullName>
    </submittedName>
</protein>
<dbReference type="Proteomes" id="UP000294588">
    <property type="component" value="Unassembled WGS sequence"/>
</dbReference>
<reference evidence="1" key="1">
    <citation type="submission" date="2019-03" db="EMBL/GenBank/DDBJ databases">
        <title>Candidatus Syntrophosphaera thermopropionivorans: a novel player in syntrophic propionate oxidation during anaerobic digestion.</title>
        <authorList>
            <person name="Dyksma S."/>
        </authorList>
    </citation>
    <scope>NUCLEOTIDE SEQUENCE</scope>
    <source>
        <strain evidence="1">W5</strain>
    </source>
</reference>
<organism evidence="1 2">
    <name type="scientific">Candidatus Syntrophosphaera thermopropionivorans</name>
    <dbReference type="NCBI Taxonomy" id="2593015"/>
    <lineage>
        <taxon>Bacteria</taxon>
        <taxon>Pseudomonadati</taxon>
        <taxon>Candidatus Cloacimonadota</taxon>
        <taxon>Candidatus Cloacimonadia</taxon>
        <taxon>Candidatus Cloacimonadales</taxon>
        <taxon>Candidatus Cloacimonadaceae</taxon>
        <taxon>Candidatus Syntrophosphaera</taxon>
    </lineage>
</organism>